<dbReference type="PROSITE" id="PS50119">
    <property type="entry name" value="ZF_BBOX"/>
    <property type="match status" value="2"/>
</dbReference>
<feature type="coiled-coil region" evidence="2">
    <location>
        <begin position="165"/>
        <end position="228"/>
    </location>
</feature>
<comment type="caution">
    <text evidence="4">The sequence shown here is derived from an EMBL/GenBank/DDBJ whole genome shotgun (WGS) entry which is preliminary data.</text>
</comment>
<dbReference type="AlphaFoldDB" id="A0A9D4RES5"/>
<dbReference type="Gene3D" id="3.30.160.60">
    <property type="entry name" value="Classic Zinc Finger"/>
    <property type="match status" value="1"/>
</dbReference>
<keyword evidence="1" id="KW-0862">Zinc</keyword>
<evidence type="ECO:0000313" key="4">
    <source>
        <dbReference type="EMBL" id="KAH3863912.1"/>
    </source>
</evidence>
<keyword evidence="1" id="KW-0863">Zinc-finger</keyword>
<dbReference type="InterPro" id="IPR000315">
    <property type="entry name" value="Znf_B-box"/>
</dbReference>
<name>A0A9D4RES5_DREPO</name>
<evidence type="ECO:0000259" key="3">
    <source>
        <dbReference type="PROSITE" id="PS50119"/>
    </source>
</evidence>
<dbReference type="InterPro" id="IPR011042">
    <property type="entry name" value="6-blade_b-propeller_TolB-like"/>
</dbReference>
<dbReference type="GO" id="GO:0008270">
    <property type="term" value="F:zinc ion binding"/>
    <property type="evidence" value="ECO:0007669"/>
    <property type="project" value="UniProtKB-KW"/>
</dbReference>
<keyword evidence="1" id="KW-0479">Metal-binding</keyword>
<keyword evidence="2" id="KW-0175">Coiled coil</keyword>
<dbReference type="InterPro" id="IPR047153">
    <property type="entry name" value="TRIM45/56/19-like"/>
</dbReference>
<gene>
    <name evidence="4" type="ORF">DPMN_026918</name>
</gene>
<dbReference type="Proteomes" id="UP000828390">
    <property type="component" value="Unassembled WGS sequence"/>
</dbReference>
<dbReference type="CDD" id="cd19756">
    <property type="entry name" value="Bbox2"/>
    <property type="match status" value="1"/>
</dbReference>
<protein>
    <recommendedName>
        <fullName evidence="3">B box-type domain-containing protein</fullName>
    </recommendedName>
</protein>
<dbReference type="PANTHER" id="PTHR25462">
    <property type="entry name" value="BONUS, ISOFORM C-RELATED"/>
    <property type="match status" value="1"/>
</dbReference>
<dbReference type="OrthoDB" id="6139765at2759"/>
<reference evidence="4" key="2">
    <citation type="submission" date="2020-11" db="EMBL/GenBank/DDBJ databases">
        <authorList>
            <person name="McCartney M.A."/>
            <person name="Auch B."/>
            <person name="Kono T."/>
            <person name="Mallez S."/>
            <person name="Becker A."/>
            <person name="Gohl D.M."/>
            <person name="Silverstein K.A.T."/>
            <person name="Koren S."/>
            <person name="Bechman K.B."/>
            <person name="Herman A."/>
            <person name="Abrahante J.E."/>
            <person name="Garbe J."/>
        </authorList>
    </citation>
    <scope>NUCLEOTIDE SEQUENCE</scope>
    <source>
        <strain evidence="4">Duluth1</strain>
        <tissue evidence="4">Whole animal</tissue>
    </source>
</reference>
<dbReference type="Gene3D" id="2.120.10.30">
    <property type="entry name" value="TolB, C-terminal domain"/>
    <property type="match status" value="1"/>
</dbReference>
<evidence type="ECO:0000256" key="1">
    <source>
        <dbReference type="PROSITE-ProRule" id="PRU00024"/>
    </source>
</evidence>
<feature type="domain" description="B box-type" evidence="3">
    <location>
        <begin position="74"/>
        <end position="108"/>
    </location>
</feature>
<evidence type="ECO:0000313" key="5">
    <source>
        <dbReference type="Proteomes" id="UP000828390"/>
    </source>
</evidence>
<feature type="domain" description="B box-type" evidence="3">
    <location>
        <begin position="20"/>
        <end position="60"/>
    </location>
</feature>
<accession>A0A9D4RES5</accession>
<dbReference type="EMBL" id="JAIWYP010000002">
    <property type="protein sequence ID" value="KAH3863912.1"/>
    <property type="molecule type" value="Genomic_DNA"/>
</dbReference>
<dbReference type="SUPFAM" id="SSF57845">
    <property type="entry name" value="B-box zinc-binding domain"/>
    <property type="match status" value="1"/>
</dbReference>
<keyword evidence="5" id="KW-1185">Reference proteome</keyword>
<evidence type="ECO:0000256" key="2">
    <source>
        <dbReference type="SAM" id="Coils"/>
    </source>
</evidence>
<dbReference type="SMART" id="SM00336">
    <property type="entry name" value="BBOX"/>
    <property type="match status" value="2"/>
</dbReference>
<organism evidence="4 5">
    <name type="scientific">Dreissena polymorpha</name>
    <name type="common">Zebra mussel</name>
    <name type="synonym">Mytilus polymorpha</name>
    <dbReference type="NCBI Taxonomy" id="45954"/>
    <lineage>
        <taxon>Eukaryota</taxon>
        <taxon>Metazoa</taxon>
        <taxon>Spiralia</taxon>
        <taxon>Lophotrochozoa</taxon>
        <taxon>Mollusca</taxon>
        <taxon>Bivalvia</taxon>
        <taxon>Autobranchia</taxon>
        <taxon>Heteroconchia</taxon>
        <taxon>Euheterodonta</taxon>
        <taxon>Imparidentia</taxon>
        <taxon>Neoheterodontei</taxon>
        <taxon>Myida</taxon>
        <taxon>Dreissenoidea</taxon>
        <taxon>Dreissenidae</taxon>
        <taxon>Dreissena</taxon>
    </lineage>
</organism>
<reference evidence="4" key="1">
    <citation type="journal article" date="2019" name="bioRxiv">
        <title>The Genome of the Zebra Mussel, Dreissena polymorpha: A Resource for Invasive Species Research.</title>
        <authorList>
            <person name="McCartney M.A."/>
            <person name="Auch B."/>
            <person name="Kono T."/>
            <person name="Mallez S."/>
            <person name="Zhang Y."/>
            <person name="Obille A."/>
            <person name="Becker A."/>
            <person name="Abrahante J.E."/>
            <person name="Garbe J."/>
            <person name="Badalamenti J.P."/>
            <person name="Herman A."/>
            <person name="Mangelson H."/>
            <person name="Liachko I."/>
            <person name="Sullivan S."/>
            <person name="Sone E.D."/>
            <person name="Koren S."/>
            <person name="Silverstein K.A.T."/>
            <person name="Beckman K.B."/>
            <person name="Gohl D.M."/>
        </authorList>
    </citation>
    <scope>NUCLEOTIDE SEQUENCE</scope>
    <source>
        <strain evidence="4">Duluth1</strain>
        <tissue evidence="4">Whole animal</tissue>
    </source>
</reference>
<sequence>MASNPVGDSDSVYDFNCTTCEENDLNTNALFYCDKCSKFYCHFCVGLHNQLMKKHTVLGRENMKIWPVSKTTVQPVAQCKQHKNETITSFCEDHDSLLCHVCHVYYHKQCGNVVLLIDKVKALKTKEDFHFLSRNITTLQEKLIEKTHGLDLALMSLHITCKNNLEEIRAFRKAINCDLDELEKRSIEKLVALESDMRSLIHADKESCEKLTNTMESLKRDMQEINNETGSLYFVIYKNCLEQFRDAELSFDNITPRDEVTVSFNPNEAIKRTMSSMSALGKIAIEVSMSQDVNNHPQKQQSENIGNKLSVLSENEIKVKDKAFQRHDNSSDTIEVLKMTTKLTQHPVRMNGDSKTCSISGISETSGGQLLIADKGNKKLKLLDRTFRVVAEYIFPADPVAMCSIHSGQVAVAVEDFGHHNLHEVHFITVNGSDLVKHRMLKFEHKCFGVAHSKGDLYIASFTELFHYNTNGRLVKKIYDDKTTTWTVAACAVSPDGDRLYVANSACNKLLTLNKDGIVLAELKHKALEWICSIPGLYVTGAGHVLVCGGWSNIILQVDEDGTEILTELITGRNAATRPMSVCFRNSSSTLVVGMKEDNNILVCRSN</sequence>
<dbReference type="SUPFAM" id="SSF101898">
    <property type="entry name" value="NHL repeat"/>
    <property type="match status" value="1"/>
</dbReference>
<dbReference type="PANTHER" id="PTHR25462:SF296">
    <property type="entry name" value="MEIOTIC P26, ISOFORM F"/>
    <property type="match status" value="1"/>
</dbReference>
<proteinExistence type="predicted"/>